<keyword evidence="3" id="KW-0175">Coiled coil</keyword>
<evidence type="ECO:0000256" key="3">
    <source>
        <dbReference type="ARBA" id="ARBA00023054"/>
    </source>
</evidence>
<protein>
    <recommendedName>
        <fullName evidence="2">Coiled-coil domain-containing protein 43</fullName>
    </recommendedName>
</protein>
<feature type="compositionally biased region" description="Basic and acidic residues" evidence="4">
    <location>
        <begin position="163"/>
        <end position="216"/>
    </location>
</feature>
<feature type="domain" description="CCDC43 PWI-like" evidence="5">
    <location>
        <begin position="14"/>
        <end position="89"/>
    </location>
</feature>
<feature type="compositionally biased region" description="Basic and acidic residues" evidence="4">
    <location>
        <begin position="143"/>
        <end position="154"/>
    </location>
</feature>
<name>A0A813M1L0_9BILA</name>
<evidence type="ECO:0000313" key="7">
    <source>
        <dbReference type="Proteomes" id="UP000663879"/>
    </source>
</evidence>
<dbReference type="EMBL" id="CAJNOC010000002">
    <property type="protein sequence ID" value="CAF0703109.1"/>
    <property type="molecule type" value="Genomic_DNA"/>
</dbReference>
<organism evidence="6 7">
    <name type="scientific">Brachionus calyciflorus</name>
    <dbReference type="NCBI Taxonomy" id="104777"/>
    <lineage>
        <taxon>Eukaryota</taxon>
        <taxon>Metazoa</taxon>
        <taxon>Spiralia</taxon>
        <taxon>Gnathifera</taxon>
        <taxon>Rotifera</taxon>
        <taxon>Eurotatoria</taxon>
        <taxon>Monogononta</taxon>
        <taxon>Pseudotrocha</taxon>
        <taxon>Ploima</taxon>
        <taxon>Brachionidae</taxon>
        <taxon>Brachionus</taxon>
    </lineage>
</organism>
<gene>
    <name evidence="6" type="ORF">OXX778_LOCUS30</name>
</gene>
<dbReference type="Pfam" id="PF26091">
    <property type="entry name" value="PWI_CCDC43"/>
    <property type="match status" value="1"/>
</dbReference>
<dbReference type="InterPro" id="IPR058771">
    <property type="entry name" value="PWI_CCDC43"/>
</dbReference>
<evidence type="ECO:0000256" key="2">
    <source>
        <dbReference type="ARBA" id="ARBA00016648"/>
    </source>
</evidence>
<evidence type="ECO:0000256" key="1">
    <source>
        <dbReference type="ARBA" id="ARBA00005305"/>
    </source>
</evidence>
<comment type="similarity">
    <text evidence="1">Belongs to the CCDC43 family.</text>
</comment>
<feature type="region of interest" description="Disordered" evidence="4">
    <location>
        <begin position="120"/>
        <end position="230"/>
    </location>
</feature>
<dbReference type="PANTHER" id="PTHR31684:SF2">
    <property type="entry name" value="COILED-COIL DOMAIN-CONTAINING PROTEIN 43"/>
    <property type="match status" value="1"/>
</dbReference>
<dbReference type="PANTHER" id="PTHR31684">
    <property type="entry name" value="COILED-COIL DOMAIN-CONTAINING PROTEIN 43"/>
    <property type="match status" value="1"/>
</dbReference>
<evidence type="ECO:0000256" key="4">
    <source>
        <dbReference type="SAM" id="MobiDB-lite"/>
    </source>
</evidence>
<keyword evidence="7" id="KW-1185">Reference proteome</keyword>
<dbReference type="InterPro" id="IPR037666">
    <property type="entry name" value="CCDC43"/>
</dbReference>
<comment type="caution">
    <text evidence="6">The sequence shown here is derived from an EMBL/GenBank/DDBJ whole genome shotgun (WGS) entry which is preliminary data.</text>
</comment>
<sequence length="230" mass="26902">MATSSLDTEESLLTQKFESWFVEKIKSRDQETDASIFINYILSTLNAEDSSDEEKAEAILPFLQELNQNNTFDEQQLLDEIIKTWNQMKIEFEQNQNNKPEENQENPTDTILSMINKHKTQIVKTKKNDSHETGEDDYEDDDNSGHAVDHHFVYEESDEEEVGSNKDSDLFVNKNSEDAVNREKLKRDKMAEATRKQKEQAKKALIDQRQREEDKKKKAQQKAAKVERKR</sequence>
<dbReference type="OrthoDB" id="10652272at2759"/>
<evidence type="ECO:0000313" key="6">
    <source>
        <dbReference type="EMBL" id="CAF0703109.1"/>
    </source>
</evidence>
<dbReference type="Proteomes" id="UP000663879">
    <property type="component" value="Unassembled WGS sequence"/>
</dbReference>
<reference evidence="6" key="1">
    <citation type="submission" date="2021-02" db="EMBL/GenBank/DDBJ databases">
        <authorList>
            <person name="Nowell W R."/>
        </authorList>
    </citation>
    <scope>NUCLEOTIDE SEQUENCE</scope>
    <source>
        <strain evidence="6">Ploen Becks lab</strain>
    </source>
</reference>
<proteinExistence type="inferred from homology"/>
<dbReference type="AlphaFoldDB" id="A0A813M1L0"/>
<accession>A0A813M1L0</accession>
<evidence type="ECO:0000259" key="5">
    <source>
        <dbReference type="Pfam" id="PF26091"/>
    </source>
</evidence>